<dbReference type="EMBL" id="UWPJ01000006">
    <property type="protein sequence ID" value="VCU68579.1"/>
    <property type="molecule type" value="Genomic_DNA"/>
</dbReference>
<proteinExistence type="predicted"/>
<evidence type="ECO:0000313" key="2">
    <source>
        <dbReference type="Proteomes" id="UP000277294"/>
    </source>
</evidence>
<organism evidence="1 2">
    <name type="scientific">Pigmentiphaga humi</name>
    <dbReference type="NCBI Taxonomy" id="2478468"/>
    <lineage>
        <taxon>Bacteria</taxon>
        <taxon>Pseudomonadati</taxon>
        <taxon>Pseudomonadota</taxon>
        <taxon>Betaproteobacteria</taxon>
        <taxon>Burkholderiales</taxon>
        <taxon>Alcaligenaceae</taxon>
        <taxon>Pigmentiphaga</taxon>
    </lineage>
</organism>
<reference evidence="1 2" key="1">
    <citation type="submission" date="2018-10" db="EMBL/GenBank/DDBJ databases">
        <authorList>
            <person name="Criscuolo A."/>
        </authorList>
    </citation>
    <scope>NUCLEOTIDE SEQUENCE [LARGE SCALE GENOMIC DNA]</scope>
    <source>
        <strain evidence="1">DnA1</strain>
    </source>
</reference>
<dbReference type="InterPro" id="IPR009569">
    <property type="entry name" value="AA_synth_put"/>
</dbReference>
<dbReference type="Gene3D" id="3.30.1330.110">
    <property type="entry name" value="BB2672"/>
    <property type="match status" value="1"/>
</dbReference>
<keyword evidence="2" id="KW-1185">Reference proteome</keyword>
<dbReference type="AlphaFoldDB" id="A0A3P4AWY7"/>
<evidence type="ECO:0008006" key="3">
    <source>
        <dbReference type="Google" id="ProtNLM"/>
    </source>
</evidence>
<dbReference type="SUPFAM" id="SSF160519">
    <property type="entry name" value="BB2672-like"/>
    <property type="match status" value="1"/>
</dbReference>
<evidence type="ECO:0000313" key="1">
    <source>
        <dbReference type="EMBL" id="VCU68579.1"/>
    </source>
</evidence>
<dbReference type="RefSeq" id="WP_124077815.1">
    <property type="nucleotide sequence ID" value="NZ_UWPJ01000006.1"/>
</dbReference>
<protein>
    <recommendedName>
        <fullName evidence="3">Amino acid synthesis</fullName>
    </recommendedName>
</protein>
<dbReference type="InterPro" id="IPR035936">
    <property type="entry name" value="BB2672"/>
</dbReference>
<dbReference type="Pfam" id="PF06684">
    <property type="entry name" value="AA_synth"/>
    <property type="match status" value="1"/>
</dbReference>
<dbReference type="Proteomes" id="UP000277294">
    <property type="component" value="Unassembled WGS sequence"/>
</dbReference>
<dbReference type="OrthoDB" id="9803312at2"/>
<accession>A0A3P4AWY7</accession>
<gene>
    <name evidence="1" type="ORF">PIGHUM_00636</name>
</gene>
<name>A0A3P4AWY7_9BURK</name>
<sequence>MKLKVRRWQAVVEEKLEEAGRPAGEPLRKAAIIAFVENPYAGRYVEDLSPMIEASPELGAQMAAKLREAYGDHPVLSYGKAGVVGLGGEQEHANALLTTPAAEPLRREIGGGKAWISSVTKMGGPGTLLDVPLASKDALYVRSLYNAMTIYLPDGPMPDEIALVFAVSSRARINARVGGLKLEDVQGHDGLV</sequence>